<dbReference type="AlphaFoldDB" id="A0A0A0HW37"/>
<dbReference type="GeneID" id="22587666"/>
<dbReference type="KEGG" id="pbn:PADG_11769"/>
<organism evidence="5 6">
    <name type="scientific">Paracoccidioides brasiliensis (strain Pb18)</name>
    <dbReference type="NCBI Taxonomy" id="502780"/>
    <lineage>
        <taxon>Eukaryota</taxon>
        <taxon>Fungi</taxon>
        <taxon>Dikarya</taxon>
        <taxon>Ascomycota</taxon>
        <taxon>Pezizomycotina</taxon>
        <taxon>Eurotiomycetes</taxon>
        <taxon>Eurotiomycetidae</taxon>
        <taxon>Onygenales</taxon>
        <taxon>Ajellomycetaceae</taxon>
        <taxon>Paracoccidioides</taxon>
    </lineage>
</organism>
<evidence type="ECO:0000256" key="2">
    <source>
        <dbReference type="ARBA" id="ARBA00022898"/>
    </source>
</evidence>
<comment type="cofactor">
    <cofactor evidence="1">
        <name>pyridoxal 5'-phosphate</name>
        <dbReference type="ChEBI" id="CHEBI:597326"/>
    </cofactor>
</comment>
<sequence length="66" mass="7320">MPNLRKAMRKAGSDFRSDVSTVPTERMMQTIFKASVGNDIYDETGDLSVNSLQDKLIELTGKEVAL</sequence>
<dbReference type="EMBL" id="KN275960">
    <property type="protein sequence ID" value="KGM92231.1"/>
    <property type="molecule type" value="Genomic_DNA"/>
</dbReference>
<feature type="domain" description="Aromatic amino acid beta-eliminating lyase/threonine aldolase" evidence="4">
    <location>
        <begin position="14"/>
        <end position="66"/>
    </location>
</feature>
<dbReference type="HOGENOM" id="CLU_2831851_0_0_1"/>
<protein>
    <recommendedName>
        <fullName evidence="4">Aromatic amino acid beta-eliminating lyase/threonine aldolase domain-containing protein</fullName>
    </recommendedName>
</protein>
<dbReference type="VEuPathDB" id="FungiDB:PADG_11769"/>
<keyword evidence="6" id="KW-1185">Reference proteome</keyword>
<evidence type="ECO:0000313" key="6">
    <source>
        <dbReference type="Proteomes" id="UP000001628"/>
    </source>
</evidence>
<reference evidence="5 6" key="1">
    <citation type="journal article" date="2011" name="PLoS Genet.">
        <title>Comparative genomic analysis of human fungal pathogens causing paracoccidioidomycosis.</title>
        <authorList>
            <person name="Desjardins C.A."/>
            <person name="Champion M.D."/>
            <person name="Holder J.W."/>
            <person name="Muszewska A."/>
            <person name="Goldberg J."/>
            <person name="Bailao A.M."/>
            <person name="Brigido M.M."/>
            <person name="Ferreira M.E."/>
            <person name="Garcia A.M."/>
            <person name="Grynberg M."/>
            <person name="Gujja S."/>
            <person name="Heiman D.I."/>
            <person name="Henn M.R."/>
            <person name="Kodira C.D."/>
            <person name="Leon-Narvaez H."/>
            <person name="Longo L.V."/>
            <person name="Ma L.J."/>
            <person name="Malavazi I."/>
            <person name="Matsuo A.L."/>
            <person name="Morais F.V."/>
            <person name="Pereira M."/>
            <person name="Rodriguez-Brito S."/>
            <person name="Sakthikumar S."/>
            <person name="Salem-Izacc S.M."/>
            <person name="Sykes S.M."/>
            <person name="Teixeira M.M."/>
            <person name="Vallejo M.C."/>
            <person name="Walter M.E."/>
            <person name="Yandava C."/>
            <person name="Young S."/>
            <person name="Zeng Q."/>
            <person name="Zucker J."/>
            <person name="Felipe M.S."/>
            <person name="Goldman G.H."/>
            <person name="Haas B.J."/>
            <person name="McEwen J.G."/>
            <person name="Nino-Vega G."/>
            <person name="Puccia R."/>
            <person name="San-Blas G."/>
            <person name="Soares C.M."/>
            <person name="Birren B.W."/>
            <person name="Cuomo C.A."/>
        </authorList>
    </citation>
    <scope>NUCLEOTIDE SEQUENCE [LARGE SCALE GENOMIC DNA]</scope>
    <source>
        <strain evidence="5 6">Pb18</strain>
    </source>
</reference>
<dbReference type="SUPFAM" id="SSF53383">
    <property type="entry name" value="PLP-dependent transferases"/>
    <property type="match status" value="1"/>
</dbReference>
<dbReference type="OrthoDB" id="10261951at2759"/>
<dbReference type="Gene3D" id="3.40.640.10">
    <property type="entry name" value="Type I PLP-dependent aspartate aminotransferase-like (Major domain)"/>
    <property type="match status" value="1"/>
</dbReference>
<evidence type="ECO:0000259" key="4">
    <source>
        <dbReference type="Pfam" id="PF01212"/>
    </source>
</evidence>
<dbReference type="InterPro" id="IPR015424">
    <property type="entry name" value="PyrdxlP-dep_Trfase"/>
</dbReference>
<name>A0A0A0HW37_PARBD</name>
<evidence type="ECO:0000313" key="5">
    <source>
        <dbReference type="EMBL" id="KGM92231.1"/>
    </source>
</evidence>
<dbReference type="Pfam" id="PF01212">
    <property type="entry name" value="Beta_elim_lyase"/>
    <property type="match status" value="1"/>
</dbReference>
<keyword evidence="2" id="KW-0663">Pyridoxal phosphate</keyword>
<accession>A0A0A0HW37</accession>
<dbReference type="InParanoid" id="A0A0A0HW37"/>
<feature type="region of interest" description="Disordered" evidence="3">
    <location>
        <begin position="1"/>
        <end position="20"/>
    </location>
</feature>
<gene>
    <name evidence="5" type="ORF">PADG_11769</name>
</gene>
<dbReference type="RefSeq" id="XP_010759997.1">
    <property type="nucleotide sequence ID" value="XM_010761695.1"/>
</dbReference>
<dbReference type="STRING" id="502780.A0A0A0HW37"/>
<dbReference type="InterPro" id="IPR015421">
    <property type="entry name" value="PyrdxlP-dep_Trfase_major"/>
</dbReference>
<evidence type="ECO:0000256" key="3">
    <source>
        <dbReference type="SAM" id="MobiDB-lite"/>
    </source>
</evidence>
<dbReference type="InterPro" id="IPR001597">
    <property type="entry name" value="ArAA_b-elim_lyase/Thr_aldolase"/>
</dbReference>
<dbReference type="GO" id="GO:0006520">
    <property type="term" value="P:amino acid metabolic process"/>
    <property type="evidence" value="ECO:0007669"/>
    <property type="project" value="InterPro"/>
</dbReference>
<dbReference type="GO" id="GO:0016829">
    <property type="term" value="F:lyase activity"/>
    <property type="evidence" value="ECO:0007669"/>
    <property type="project" value="InterPro"/>
</dbReference>
<proteinExistence type="predicted"/>
<evidence type="ECO:0000256" key="1">
    <source>
        <dbReference type="ARBA" id="ARBA00001933"/>
    </source>
</evidence>
<dbReference type="eggNOG" id="KOG1368">
    <property type="taxonomic scope" value="Eukaryota"/>
</dbReference>
<dbReference type="Proteomes" id="UP000001628">
    <property type="component" value="Unassembled WGS sequence"/>
</dbReference>